<protein>
    <recommendedName>
        <fullName evidence="2">Abasic site processing protein HMCES</fullName>
    </recommendedName>
    <alternativeName>
        <fullName evidence="9">Embryonic stem cell-specific 5-hydroxymethylcytosine-binding protein</fullName>
    </alternativeName>
    <alternativeName>
        <fullName evidence="10">Peptidase HMCES</fullName>
    </alternativeName>
    <alternativeName>
        <fullName evidence="11">SRAP domain-containing protein 1</fullName>
    </alternativeName>
</protein>
<dbReference type="Pfam" id="PF02586">
    <property type="entry name" value="SRAP"/>
    <property type="match status" value="1"/>
</dbReference>
<keyword evidence="3" id="KW-0645">Protease</keyword>
<keyword evidence="8" id="KW-0456">Lyase</keyword>
<dbReference type="GO" id="GO:0106300">
    <property type="term" value="P:protein-DNA covalent cross-linking repair"/>
    <property type="evidence" value="ECO:0007669"/>
    <property type="project" value="InterPro"/>
</dbReference>
<dbReference type="Gene3D" id="3.90.1680.10">
    <property type="entry name" value="SOS response associated peptidase-like"/>
    <property type="match status" value="1"/>
</dbReference>
<name>A0A9X6RL51_HYPEX</name>
<keyword evidence="7" id="KW-0238">DNA-binding</keyword>
<keyword evidence="6" id="KW-0190">Covalent protein-DNA linkage</keyword>
<dbReference type="Proteomes" id="UP000192578">
    <property type="component" value="Unassembled WGS sequence"/>
</dbReference>
<evidence type="ECO:0000313" key="14">
    <source>
        <dbReference type="Proteomes" id="UP000192578"/>
    </source>
</evidence>
<accession>A0A9X6RL51</accession>
<evidence type="ECO:0000256" key="2">
    <source>
        <dbReference type="ARBA" id="ARBA00015888"/>
    </source>
</evidence>
<comment type="similarity">
    <text evidence="1">Belongs to the SOS response-associated peptidase family.</text>
</comment>
<keyword evidence="5" id="KW-0378">Hydrolase</keyword>
<sequence length="324" mass="36338">MCGRFACAVDPEVVCRACRYRGHDGAVQQPKWRDNPRVPHYNPSANVAPTNYSPVLVSRKNLKLAADDEGEPETSGNERVVIPMRFGLIPSWHRGEESGMHLSTTNCRWEGILEKKTFAKPLKKGRRCVVLCEGYYDWKKLEKSKTKQPYIIYTAEEKPFLQSENKDELLTKSAGKVPLLKLAAIFDVWRPSEGEPDVYGFSIITVAAAKSLIWIHDRMPAILLSEEEVSQWLDFEKVPAEDALNVIHPVEDLKWHPVTRAMGNAGYKNPDASKPIPLEEAEDKVKPLPKGQMTMASFLRAPGTKRSSTGADGQSSPLKLAKRE</sequence>
<dbReference type="InterPro" id="IPR003738">
    <property type="entry name" value="SRAP"/>
</dbReference>
<dbReference type="OrthoDB" id="2111841at2759"/>
<dbReference type="GO" id="GO:0003697">
    <property type="term" value="F:single-stranded DNA binding"/>
    <property type="evidence" value="ECO:0007669"/>
    <property type="project" value="InterPro"/>
</dbReference>
<proteinExistence type="inferred from homology"/>
<keyword evidence="14" id="KW-1185">Reference proteome</keyword>
<evidence type="ECO:0000313" key="13">
    <source>
        <dbReference type="EMBL" id="OWA52023.1"/>
    </source>
</evidence>
<dbReference type="PANTHER" id="PTHR13604">
    <property type="entry name" value="DC12-RELATED"/>
    <property type="match status" value="1"/>
</dbReference>
<evidence type="ECO:0000256" key="8">
    <source>
        <dbReference type="ARBA" id="ARBA00023239"/>
    </source>
</evidence>
<comment type="caution">
    <text evidence="13">The sequence shown here is derived from an EMBL/GenBank/DDBJ whole genome shotgun (WGS) entry which is preliminary data.</text>
</comment>
<evidence type="ECO:0000256" key="4">
    <source>
        <dbReference type="ARBA" id="ARBA00022763"/>
    </source>
</evidence>
<dbReference type="GO" id="GO:0006508">
    <property type="term" value="P:proteolysis"/>
    <property type="evidence" value="ECO:0007669"/>
    <property type="project" value="UniProtKB-KW"/>
</dbReference>
<dbReference type="EMBL" id="MTYJ01000248">
    <property type="protein sequence ID" value="OWA52023.1"/>
    <property type="molecule type" value="Genomic_DNA"/>
</dbReference>
<reference evidence="14" key="1">
    <citation type="submission" date="2017-01" db="EMBL/GenBank/DDBJ databases">
        <title>Comparative genomics of anhydrobiosis in the tardigrade Hypsibius dujardini.</title>
        <authorList>
            <person name="Yoshida Y."/>
            <person name="Koutsovoulos G."/>
            <person name="Laetsch D."/>
            <person name="Stevens L."/>
            <person name="Kumar S."/>
            <person name="Horikawa D."/>
            <person name="Ishino K."/>
            <person name="Komine S."/>
            <person name="Tomita M."/>
            <person name="Blaxter M."/>
            <person name="Arakawa K."/>
        </authorList>
    </citation>
    <scope>NUCLEOTIDE SEQUENCE [LARGE SCALE GENOMIC DNA]</scope>
    <source>
        <strain evidence="14">Z151</strain>
    </source>
</reference>
<evidence type="ECO:0000256" key="12">
    <source>
        <dbReference type="SAM" id="MobiDB-lite"/>
    </source>
</evidence>
<feature type="region of interest" description="Disordered" evidence="12">
    <location>
        <begin position="266"/>
        <end position="324"/>
    </location>
</feature>
<evidence type="ECO:0000256" key="5">
    <source>
        <dbReference type="ARBA" id="ARBA00022801"/>
    </source>
</evidence>
<gene>
    <name evidence="13" type="ORF">BV898_16479</name>
</gene>
<dbReference type="InterPro" id="IPR036590">
    <property type="entry name" value="SRAP-like"/>
</dbReference>
<feature type="compositionally biased region" description="Polar residues" evidence="12">
    <location>
        <begin position="305"/>
        <end position="317"/>
    </location>
</feature>
<keyword evidence="4" id="KW-0227">DNA damage</keyword>
<evidence type="ECO:0000256" key="6">
    <source>
        <dbReference type="ARBA" id="ARBA00023124"/>
    </source>
</evidence>
<organism evidence="13 14">
    <name type="scientific">Hypsibius exemplaris</name>
    <name type="common">Freshwater tardigrade</name>
    <dbReference type="NCBI Taxonomy" id="2072580"/>
    <lineage>
        <taxon>Eukaryota</taxon>
        <taxon>Metazoa</taxon>
        <taxon>Ecdysozoa</taxon>
        <taxon>Tardigrada</taxon>
        <taxon>Eutardigrada</taxon>
        <taxon>Parachela</taxon>
        <taxon>Hypsibioidea</taxon>
        <taxon>Hypsibiidae</taxon>
        <taxon>Hypsibius</taxon>
    </lineage>
</organism>
<evidence type="ECO:0000256" key="9">
    <source>
        <dbReference type="ARBA" id="ARBA00030390"/>
    </source>
</evidence>
<evidence type="ECO:0000256" key="3">
    <source>
        <dbReference type="ARBA" id="ARBA00022670"/>
    </source>
</evidence>
<evidence type="ECO:0000256" key="1">
    <source>
        <dbReference type="ARBA" id="ARBA00008136"/>
    </source>
</evidence>
<dbReference type="SUPFAM" id="SSF143081">
    <property type="entry name" value="BB1717-like"/>
    <property type="match status" value="1"/>
</dbReference>
<dbReference type="GO" id="GO:0016829">
    <property type="term" value="F:lyase activity"/>
    <property type="evidence" value="ECO:0007669"/>
    <property type="project" value="UniProtKB-KW"/>
</dbReference>
<evidence type="ECO:0000256" key="7">
    <source>
        <dbReference type="ARBA" id="ARBA00023125"/>
    </source>
</evidence>
<dbReference type="AlphaFoldDB" id="A0A9X6RL51"/>
<dbReference type="PANTHER" id="PTHR13604:SF0">
    <property type="entry name" value="ABASIC SITE PROCESSING PROTEIN HMCES"/>
    <property type="match status" value="1"/>
</dbReference>
<dbReference type="GO" id="GO:0008233">
    <property type="term" value="F:peptidase activity"/>
    <property type="evidence" value="ECO:0007669"/>
    <property type="project" value="UniProtKB-KW"/>
</dbReference>
<evidence type="ECO:0000256" key="10">
    <source>
        <dbReference type="ARBA" id="ARBA00030898"/>
    </source>
</evidence>
<evidence type="ECO:0000256" key="11">
    <source>
        <dbReference type="ARBA" id="ARBA00031130"/>
    </source>
</evidence>